<evidence type="ECO:0000313" key="4">
    <source>
        <dbReference type="EMBL" id="KAG6415322.1"/>
    </source>
</evidence>
<evidence type="ECO:0000256" key="1">
    <source>
        <dbReference type="ARBA" id="ARBA00007692"/>
    </source>
</evidence>
<evidence type="ECO:0000256" key="2">
    <source>
        <dbReference type="ARBA" id="ARBA00022472"/>
    </source>
</evidence>
<evidence type="ECO:0008006" key="6">
    <source>
        <dbReference type="Google" id="ProtNLM"/>
    </source>
</evidence>
<comment type="similarity">
    <text evidence="1">Belongs to the mTERF family.</text>
</comment>
<dbReference type="InterPro" id="IPR038538">
    <property type="entry name" value="MTERF_sf"/>
</dbReference>
<dbReference type="SMART" id="SM00733">
    <property type="entry name" value="Mterf"/>
    <property type="match status" value="7"/>
</dbReference>
<dbReference type="InterPro" id="IPR003690">
    <property type="entry name" value="MTERF"/>
</dbReference>
<gene>
    <name evidence="4" type="ORF">SASPL_122730</name>
</gene>
<sequence>MDFLVNELKLKPSEIAQCPSVLDYSCDRRMRSRPRWIVVRILKARGLMNESRSITSLFHMLEANFLKQCIIDHEEKFPELRALSAPRKDGIFALPTSGKSPADGRSDPTFTISYLTNSCGLSLNDAVFVSNKLRIKSRHNPDAVLDLLSQFGFTNAQISKLVTKWPLVLQSRPDETLFPKLQFLRSIGVPAAVSAEKLSVYPMILQRSLEKSLIPTYNYLKKLLRSDKKVVNVFARSPRAFVHGCCGAMSRNIAVLRDRGAPESSVALLLNNQPSLLMLGGEAFAALVDRAAEMGFDASKVVFVLALQVFANMSESTLQRKMGVYRRCGWSESEVMGAFLKHPLCMSLSEKKIKGSMEFLVGEAGFEAGEVARCPVLLGYSVEKRMRPRLVVSRMLERKELLKKSTSFIYLLMMSEEKFVKRYIVENQDRIPQLLDVYGGNVSVEI</sequence>
<evidence type="ECO:0000256" key="3">
    <source>
        <dbReference type="ARBA" id="ARBA00022946"/>
    </source>
</evidence>
<keyword evidence="2" id="KW-0806">Transcription termination</keyword>
<name>A0A8X8ZRH1_SALSN</name>
<accession>A0A8X8ZRH1</accession>
<dbReference type="GO" id="GO:0006353">
    <property type="term" value="P:DNA-templated transcription termination"/>
    <property type="evidence" value="ECO:0007669"/>
    <property type="project" value="UniProtKB-KW"/>
</dbReference>
<dbReference type="GO" id="GO:0003676">
    <property type="term" value="F:nucleic acid binding"/>
    <property type="evidence" value="ECO:0007669"/>
    <property type="project" value="InterPro"/>
</dbReference>
<keyword evidence="5" id="KW-1185">Reference proteome</keyword>
<reference evidence="4" key="1">
    <citation type="submission" date="2018-01" db="EMBL/GenBank/DDBJ databases">
        <authorList>
            <person name="Mao J.F."/>
        </authorList>
    </citation>
    <scope>NUCLEOTIDE SEQUENCE</scope>
    <source>
        <strain evidence="4">Huo1</strain>
        <tissue evidence="4">Leaf</tissue>
    </source>
</reference>
<evidence type="ECO:0000313" key="5">
    <source>
        <dbReference type="Proteomes" id="UP000298416"/>
    </source>
</evidence>
<protein>
    <recommendedName>
        <fullName evidence="6">mTERF domain-containing protein, mitochondrial</fullName>
    </recommendedName>
</protein>
<dbReference type="Pfam" id="PF02536">
    <property type="entry name" value="mTERF"/>
    <property type="match status" value="2"/>
</dbReference>
<dbReference type="PANTHER" id="PTHR13068">
    <property type="entry name" value="CGI-12 PROTEIN-RELATED"/>
    <property type="match status" value="1"/>
</dbReference>
<dbReference type="Proteomes" id="UP000298416">
    <property type="component" value="Unassembled WGS sequence"/>
</dbReference>
<keyword evidence="2" id="KW-0804">Transcription</keyword>
<dbReference type="EMBL" id="PNBA02000008">
    <property type="protein sequence ID" value="KAG6415322.1"/>
    <property type="molecule type" value="Genomic_DNA"/>
</dbReference>
<comment type="caution">
    <text evidence="4">The sequence shown here is derived from an EMBL/GenBank/DDBJ whole genome shotgun (WGS) entry which is preliminary data.</text>
</comment>
<keyword evidence="2" id="KW-0805">Transcription regulation</keyword>
<dbReference type="PANTHER" id="PTHR13068:SF133">
    <property type="entry name" value="MITOCHONDRIAL TRANSCRIPTION TERMINATION FACTOR FAMILY PROTEIN"/>
    <property type="match status" value="1"/>
</dbReference>
<reference evidence="4" key="2">
    <citation type="submission" date="2020-08" db="EMBL/GenBank/DDBJ databases">
        <title>Plant Genome Project.</title>
        <authorList>
            <person name="Zhang R.-G."/>
        </authorList>
    </citation>
    <scope>NUCLEOTIDE SEQUENCE</scope>
    <source>
        <strain evidence="4">Huo1</strain>
        <tissue evidence="4">Leaf</tissue>
    </source>
</reference>
<dbReference type="AlphaFoldDB" id="A0A8X8ZRH1"/>
<organism evidence="4">
    <name type="scientific">Salvia splendens</name>
    <name type="common">Scarlet sage</name>
    <dbReference type="NCBI Taxonomy" id="180675"/>
    <lineage>
        <taxon>Eukaryota</taxon>
        <taxon>Viridiplantae</taxon>
        <taxon>Streptophyta</taxon>
        <taxon>Embryophyta</taxon>
        <taxon>Tracheophyta</taxon>
        <taxon>Spermatophyta</taxon>
        <taxon>Magnoliopsida</taxon>
        <taxon>eudicotyledons</taxon>
        <taxon>Gunneridae</taxon>
        <taxon>Pentapetalae</taxon>
        <taxon>asterids</taxon>
        <taxon>lamiids</taxon>
        <taxon>Lamiales</taxon>
        <taxon>Lamiaceae</taxon>
        <taxon>Nepetoideae</taxon>
        <taxon>Mentheae</taxon>
        <taxon>Salviinae</taxon>
        <taxon>Salvia</taxon>
        <taxon>Salvia subgen. Calosphace</taxon>
        <taxon>core Calosphace</taxon>
    </lineage>
</organism>
<proteinExistence type="inferred from homology"/>
<dbReference type="FunFam" id="1.25.70.10:FF:000001">
    <property type="entry name" value="Mitochondrial transcription termination factor-like"/>
    <property type="match status" value="1"/>
</dbReference>
<dbReference type="Gene3D" id="1.25.70.10">
    <property type="entry name" value="Transcription termination factor 3, mitochondrial"/>
    <property type="match status" value="2"/>
</dbReference>
<keyword evidence="3" id="KW-0809">Transit peptide</keyword>